<sequence>MLAKKGEQFIDVPYVVKGMDVSFSGILSFIEAAAIEKLKNNECTPADLCYSLQETIFAMLVEITERAMAHCDSKDVLIVGGVGCNEHNGAMIAYTGLLAYAHGMTTPLEESTFTQRFRTDEVHAIWREKEMPVLNNTHSDAIAEVSIDEASMATPIVIDY</sequence>
<dbReference type="Gramene" id="Zm00001eb442100_T001">
    <property type="protein sequence ID" value="Zm00001eb442100_P001"/>
    <property type="gene ID" value="Zm00001eb442100"/>
</dbReference>
<keyword evidence="3" id="KW-1185">Reference proteome</keyword>
<dbReference type="InterPro" id="IPR043129">
    <property type="entry name" value="ATPase_NBD"/>
</dbReference>
<dbReference type="InterPro" id="IPR000905">
    <property type="entry name" value="Gcp-like_dom"/>
</dbReference>
<name>A0A804RTF3_MAIZE</name>
<dbReference type="AlphaFoldDB" id="A0A804RTF3"/>
<evidence type="ECO:0000313" key="3">
    <source>
        <dbReference type="Proteomes" id="UP000007305"/>
    </source>
</evidence>
<evidence type="ECO:0000313" key="2">
    <source>
        <dbReference type="EnsemblPlants" id="Zm00001eb442100_P001"/>
    </source>
</evidence>
<protein>
    <recommendedName>
        <fullName evidence="1">Gcp-like domain-containing protein</fullName>
    </recommendedName>
</protein>
<reference evidence="2" key="1">
    <citation type="submission" date="2021-05" db="UniProtKB">
        <authorList>
            <consortium name="EnsemblPlants"/>
        </authorList>
    </citation>
    <scope>IDENTIFICATION</scope>
    <source>
        <strain evidence="2">cv. B73</strain>
    </source>
</reference>
<dbReference type="Gene3D" id="3.30.420.40">
    <property type="match status" value="2"/>
</dbReference>
<dbReference type="InParanoid" id="A0A804RTF3"/>
<dbReference type="PANTHER" id="PTHR11735:SF14">
    <property type="entry name" value="TRNA N6-ADENOSINE THREONYLCARBAMOYLTRANSFERASE"/>
    <property type="match status" value="1"/>
</dbReference>
<dbReference type="SUPFAM" id="SSF53067">
    <property type="entry name" value="Actin-like ATPase domain"/>
    <property type="match status" value="1"/>
</dbReference>
<dbReference type="EnsemblPlants" id="Zm00001eb442100_T001">
    <property type="protein sequence ID" value="Zm00001eb442100_P001"/>
    <property type="gene ID" value="Zm00001eb442100"/>
</dbReference>
<dbReference type="Proteomes" id="UP000007305">
    <property type="component" value="Unassembled WGS sequence"/>
</dbReference>
<dbReference type="PANTHER" id="PTHR11735">
    <property type="entry name" value="TRNA N6-ADENOSINE THREONYLCARBAMOYLTRANSFERASE"/>
    <property type="match status" value="1"/>
</dbReference>
<organism evidence="2 3">
    <name type="scientific">Zea mays</name>
    <name type="common">Maize</name>
    <dbReference type="NCBI Taxonomy" id="4577"/>
    <lineage>
        <taxon>Eukaryota</taxon>
        <taxon>Viridiplantae</taxon>
        <taxon>Streptophyta</taxon>
        <taxon>Embryophyta</taxon>
        <taxon>Tracheophyta</taxon>
        <taxon>Spermatophyta</taxon>
        <taxon>Magnoliopsida</taxon>
        <taxon>Liliopsida</taxon>
        <taxon>Poales</taxon>
        <taxon>Poaceae</taxon>
        <taxon>PACMAD clade</taxon>
        <taxon>Panicoideae</taxon>
        <taxon>Andropogonodae</taxon>
        <taxon>Andropogoneae</taxon>
        <taxon>Tripsacinae</taxon>
        <taxon>Zea</taxon>
    </lineage>
</organism>
<feature type="domain" description="Gcp-like" evidence="1">
    <location>
        <begin position="2"/>
        <end position="87"/>
    </location>
</feature>
<accession>A0A804RTF3</accession>
<dbReference type="Pfam" id="PF00814">
    <property type="entry name" value="TsaD"/>
    <property type="match status" value="1"/>
</dbReference>
<proteinExistence type="predicted"/>
<evidence type="ECO:0000259" key="1">
    <source>
        <dbReference type="Pfam" id="PF00814"/>
    </source>
</evidence>